<dbReference type="GO" id="GO:0016020">
    <property type="term" value="C:membrane"/>
    <property type="evidence" value="ECO:0007669"/>
    <property type="project" value="TreeGrafter"/>
</dbReference>
<organism evidence="3 4">
    <name type="scientific">Cephalotus follicularis</name>
    <name type="common">Albany pitcher plant</name>
    <dbReference type="NCBI Taxonomy" id="3775"/>
    <lineage>
        <taxon>Eukaryota</taxon>
        <taxon>Viridiplantae</taxon>
        <taxon>Streptophyta</taxon>
        <taxon>Embryophyta</taxon>
        <taxon>Tracheophyta</taxon>
        <taxon>Spermatophyta</taxon>
        <taxon>Magnoliopsida</taxon>
        <taxon>eudicotyledons</taxon>
        <taxon>Gunneridae</taxon>
        <taxon>Pentapetalae</taxon>
        <taxon>rosids</taxon>
        <taxon>fabids</taxon>
        <taxon>Oxalidales</taxon>
        <taxon>Cephalotaceae</taxon>
        <taxon>Cephalotus</taxon>
    </lineage>
</organism>
<dbReference type="InterPro" id="IPR010605">
    <property type="entry name" value="DUF1191"/>
</dbReference>
<reference evidence="4" key="1">
    <citation type="submission" date="2016-04" db="EMBL/GenBank/DDBJ databases">
        <title>Cephalotus genome sequencing.</title>
        <authorList>
            <person name="Fukushima K."/>
            <person name="Hasebe M."/>
            <person name="Fang X."/>
        </authorList>
    </citation>
    <scope>NUCLEOTIDE SEQUENCE [LARGE SCALE GENOMIC DNA]</scope>
    <source>
        <strain evidence="4">cv. St1</strain>
    </source>
</reference>
<feature type="chain" id="PRO_5013247523" evidence="2">
    <location>
        <begin position="21"/>
        <end position="284"/>
    </location>
</feature>
<accession>A0A1Q3B6W0</accession>
<dbReference type="Proteomes" id="UP000187406">
    <property type="component" value="Unassembled WGS sequence"/>
</dbReference>
<comment type="caution">
    <text evidence="3">The sequence shown here is derived from an EMBL/GenBank/DDBJ whole genome shotgun (WGS) entry which is preliminary data.</text>
</comment>
<evidence type="ECO:0000256" key="2">
    <source>
        <dbReference type="SAM" id="SignalP"/>
    </source>
</evidence>
<dbReference type="OrthoDB" id="768690at2759"/>
<keyword evidence="1" id="KW-0812">Transmembrane</keyword>
<dbReference type="Pfam" id="PF06697">
    <property type="entry name" value="DUF1191"/>
    <property type="match status" value="1"/>
</dbReference>
<dbReference type="AlphaFoldDB" id="A0A1Q3B6W0"/>
<evidence type="ECO:0000313" key="4">
    <source>
        <dbReference type="Proteomes" id="UP000187406"/>
    </source>
</evidence>
<dbReference type="STRING" id="3775.A0A1Q3B6W0"/>
<evidence type="ECO:0000256" key="1">
    <source>
        <dbReference type="SAM" id="Phobius"/>
    </source>
</evidence>
<gene>
    <name evidence="3" type="ORF">CFOL_v3_07050</name>
</gene>
<keyword evidence="1" id="KW-1133">Transmembrane helix</keyword>
<dbReference type="InParanoid" id="A0A1Q3B6W0"/>
<dbReference type="PANTHER" id="PTHR33512">
    <property type="entry name" value="PROTEIN, PUTATIVE (DUF1191)-RELATED"/>
    <property type="match status" value="1"/>
</dbReference>
<feature type="transmembrane region" description="Helical" evidence="1">
    <location>
        <begin position="214"/>
        <end position="233"/>
    </location>
</feature>
<keyword evidence="2" id="KW-0732">Signal</keyword>
<proteinExistence type="predicted"/>
<evidence type="ECO:0000313" key="3">
    <source>
        <dbReference type="EMBL" id="GAV63532.1"/>
    </source>
</evidence>
<dbReference type="EMBL" id="BDDD01000310">
    <property type="protein sequence ID" value="GAV63532.1"/>
    <property type="molecule type" value="Genomic_DNA"/>
</dbReference>
<keyword evidence="4" id="KW-1185">Reference proteome</keyword>
<feature type="signal peptide" evidence="2">
    <location>
        <begin position="1"/>
        <end position="20"/>
    </location>
</feature>
<sequence>MSWKFSWFVLGLYLSSSAHSFDRLASDSLDAFLQDFAFKALARHRPLTGALYKAVLPANLSGMEVSIVRIRSRRLWNVGSNFTNFCIPSRTIPVPHVKRVAIVYQNMGNWSFQYYSVPGYSFISSVVGFMVFDASIERAKSIRKISLKMIGMPVSITFKNETFPGGMIPGTKCVAFSANGTVQLSEVSLSNICYYRDQGHFSLVVPLRRKQKQWYLWVIGFVLGFGGLVLAAYTSKVLFRVLKTKKIQVMERQADEGEVFSSRWVGSSKMPSATVTRTQPVLEN</sequence>
<dbReference type="FunCoup" id="A0A1Q3B6W0">
    <property type="interactions" value="1"/>
</dbReference>
<protein>
    <submittedName>
        <fullName evidence="3">DUF1191 domain-containing protein</fullName>
    </submittedName>
</protein>
<dbReference type="PANTHER" id="PTHR33512:SF4">
    <property type="entry name" value="PROTEIN, PUTATIVE (DUF1191)-RELATED"/>
    <property type="match status" value="1"/>
</dbReference>
<keyword evidence="1" id="KW-0472">Membrane</keyword>
<name>A0A1Q3B6W0_CEPFO</name>